<proteinExistence type="predicted"/>
<dbReference type="Proteomes" id="UP000219193">
    <property type="component" value="Unassembled WGS sequence"/>
</dbReference>
<dbReference type="EMBL" id="OCMF01000001">
    <property type="protein sequence ID" value="SOC78857.1"/>
    <property type="molecule type" value="Genomic_DNA"/>
</dbReference>
<dbReference type="AlphaFoldDB" id="A0A285X0J5"/>
<name>A0A285X0J5_9FLAO</name>
<keyword evidence="2" id="KW-1185">Reference proteome</keyword>
<sequence>MIFRACVMTVIKPLFALIEFNRVQFLARVRVLFGF</sequence>
<reference evidence="2" key="1">
    <citation type="submission" date="2017-09" db="EMBL/GenBank/DDBJ databases">
        <authorList>
            <person name="Varghese N."/>
            <person name="Submissions S."/>
        </authorList>
    </citation>
    <scope>NUCLEOTIDE SEQUENCE [LARGE SCALE GENOMIC DNA]</scope>
    <source>
        <strain evidence="2">CGMCC 1.12641</strain>
    </source>
</reference>
<accession>A0A285X0J5</accession>
<protein>
    <submittedName>
        <fullName evidence="1">Uncharacterized protein</fullName>
    </submittedName>
</protein>
<evidence type="ECO:0000313" key="2">
    <source>
        <dbReference type="Proteomes" id="UP000219193"/>
    </source>
</evidence>
<organism evidence="1 2">
    <name type="scientific">Salinimicrobium sediminis</name>
    <dbReference type="NCBI Taxonomy" id="1343891"/>
    <lineage>
        <taxon>Bacteria</taxon>
        <taxon>Pseudomonadati</taxon>
        <taxon>Bacteroidota</taxon>
        <taxon>Flavobacteriia</taxon>
        <taxon>Flavobacteriales</taxon>
        <taxon>Flavobacteriaceae</taxon>
        <taxon>Salinimicrobium</taxon>
    </lineage>
</organism>
<evidence type="ECO:0000313" key="1">
    <source>
        <dbReference type="EMBL" id="SOC78857.1"/>
    </source>
</evidence>
<gene>
    <name evidence="1" type="ORF">SAMN06296241_0374</name>
</gene>